<keyword evidence="3" id="KW-0732">Signal</keyword>
<dbReference type="PANTHER" id="PTHR47797">
    <property type="entry name" value="DEHYDROGENASE, PUTATIVE (AFU_ORTHOLOGUE AFUA_8G05805)-RELATED"/>
    <property type="match status" value="1"/>
</dbReference>
<dbReference type="Proteomes" id="UP000801428">
    <property type="component" value="Unassembled WGS sequence"/>
</dbReference>
<protein>
    <recommendedName>
        <fullName evidence="4">DOMON domain-containing protein</fullName>
    </recommendedName>
</protein>
<name>A0A9P4TQ84_CURKU</name>
<feature type="region of interest" description="Disordered" evidence="1">
    <location>
        <begin position="417"/>
        <end position="436"/>
    </location>
</feature>
<evidence type="ECO:0000313" key="6">
    <source>
        <dbReference type="Proteomes" id="UP000801428"/>
    </source>
</evidence>
<keyword evidence="2" id="KW-0472">Membrane</keyword>
<feature type="transmembrane region" description="Helical" evidence="2">
    <location>
        <begin position="317"/>
        <end position="339"/>
    </location>
</feature>
<evidence type="ECO:0000259" key="4">
    <source>
        <dbReference type="SMART" id="SM00664"/>
    </source>
</evidence>
<dbReference type="SMART" id="SM00664">
    <property type="entry name" value="DoH"/>
    <property type="match status" value="1"/>
</dbReference>
<sequence length="464" mass="49912">MAAFKPAVLAAVLALFSISTSVQAQNDRTPVPAASTFYLEETGTQFSINIANDSSDVYFYYASPAYSWIGFGFGQQMENSLMLIMYPDANGDNVTISPRVGRRGGEPVFTKNVEIEVLDGTKIEDDMMILHARCSDCRVWPNGYLDATSSEQPMIYAFGSPYTLQSSSPSADLKRHARYGHFTMDMKVATGRGGVPFKSNASNGVQMQGGLTKDMDRKTLAHALLGCLAVFVVWPLNVLLAGFLKNIRIHIGCSVALIVCLGVVYGLGIATSDQYNRSKLFNSPHQILAFISLAPLLLVSVLPTPKLTSLNRHIPRLHAPLSSLTLTLLLVSGGLGLHLSQQTRSIVLVYTALSLLLVVFLAIISAIVRRRGTAYARATQRLPIPSVSSAELGLLGKESRPGSETGSATSLKGFLDESRREGSLSGAEGTGQRKVFGSGTMPGPQYLLNMHPGVPVNIGSGRRI</sequence>
<dbReference type="Gene3D" id="2.60.40.1210">
    <property type="entry name" value="Cellobiose dehydrogenase, cytochrome domain"/>
    <property type="match status" value="1"/>
</dbReference>
<organism evidence="5 6">
    <name type="scientific">Curvularia kusanoi</name>
    <name type="common">Cochliobolus kusanoi</name>
    <dbReference type="NCBI Taxonomy" id="90978"/>
    <lineage>
        <taxon>Eukaryota</taxon>
        <taxon>Fungi</taxon>
        <taxon>Dikarya</taxon>
        <taxon>Ascomycota</taxon>
        <taxon>Pezizomycotina</taxon>
        <taxon>Dothideomycetes</taxon>
        <taxon>Pleosporomycetidae</taxon>
        <taxon>Pleosporales</taxon>
        <taxon>Pleosporineae</taxon>
        <taxon>Pleosporaceae</taxon>
        <taxon>Curvularia</taxon>
    </lineage>
</organism>
<dbReference type="InterPro" id="IPR005018">
    <property type="entry name" value="DOMON_domain"/>
</dbReference>
<feature type="transmembrane region" description="Helical" evidence="2">
    <location>
        <begin position="247"/>
        <end position="267"/>
    </location>
</feature>
<dbReference type="EMBL" id="SWKU01000001">
    <property type="protein sequence ID" value="KAF3011025.1"/>
    <property type="molecule type" value="Genomic_DNA"/>
</dbReference>
<accession>A0A9P4TQ84</accession>
<feature type="transmembrane region" description="Helical" evidence="2">
    <location>
        <begin position="287"/>
        <end position="305"/>
    </location>
</feature>
<feature type="signal peptide" evidence="3">
    <location>
        <begin position="1"/>
        <end position="24"/>
    </location>
</feature>
<evidence type="ECO:0000256" key="3">
    <source>
        <dbReference type="SAM" id="SignalP"/>
    </source>
</evidence>
<gene>
    <name evidence="5" type="ORF">E8E13_010921</name>
</gene>
<feature type="transmembrane region" description="Helical" evidence="2">
    <location>
        <begin position="220"/>
        <end position="240"/>
    </location>
</feature>
<evidence type="ECO:0000313" key="5">
    <source>
        <dbReference type="EMBL" id="KAF3011025.1"/>
    </source>
</evidence>
<dbReference type="Pfam" id="PF16010">
    <property type="entry name" value="CDH-cyt"/>
    <property type="match status" value="1"/>
</dbReference>
<dbReference type="SUPFAM" id="SSF49344">
    <property type="entry name" value="CBD9-like"/>
    <property type="match status" value="1"/>
</dbReference>
<reference evidence="5" key="1">
    <citation type="submission" date="2019-04" db="EMBL/GenBank/DDBJ databases">
        <title>Sequencing of skin fungus with MAO and IRED activity.</title>
        <authorList>
            <person name="Marsaioli A.J."/>
            <person name="Bonatto J.M.C."/>
            <person name="Reis Junior O."/>
        </authorList>
    </citation>
    <scope>NUCLEOTIDE SEQUENCE</scope>
    <source>
        <strain evidence="5">30M1</strain>
    </source>
</reference>
<keyword evidence="2" id="KW-1133">Transmembrane helix</keyword>
<keyword evidence="2" id="KW-0812">Transmembrane</keyword>
<dbReference type="OrthoDB" id="19261at2759"/>
<evidence type="ECO:0000256" key="1">
    <source>
        <dbReference type="SAM" id="MobiDB-lite"/>
    </source>
</evidence>
<feature type="transmembrane region" description="Helical" evidence="2">
    <location>
        <begin position="345"/>
        <end position="368"/>
    </location>
</feature>
<keyword evidence="6" id="KW-1185">Reference proteome</keyword>
<dbReference type="AlphaFoldDB" id="A0A9P4TQ84"/>
<dbReference type="CDD" id="cd09630">
    <property type="entry name" value="CDH_like_cytochrome"/>
    <property type="match status" value="1"/>
</dbReference>
<comment type="caution">
    <text evidence="5">The sequence shown here is derived from an EMBL/GenBank/DDBJ whole genome shotgun (WGS) entry which is preliminary data.</text>
</comment>
<feature type="domain" description="DOMON" evidence="4">
    <location>
        <begin position="68"/>
        <end position="159"/>
    </location>
</feature>
<dbReference type="InterPro" id="IPR015920">
    <property type="entry name" value="Cellobiose_DH-like_cyt"/>
</dbReference>
<evidence type="ECO:0000256" key="2">
    <source>
        <dbReference type="SAM" id="Phobius"/>
    </source>
</evidence>
<proteinExistence type="predicted"/>
<feature type="chain" id="PRO_5040430118" description="DOMON domain-containing protein" evidence="3">
    <location>
        <begin position="25"/>
        <end position="464"/>
    </location>
</feature>
<dbReference type="PANTHER" id="PTHR47797:SF1">
    <property type="entry name" value="CYTOCHROME B561 DOMAIN-CONTAINING PROTEIN-RELATED"/>
    <property type="match status" value="1"/>
</dbReference>